<evidence type="ECO:0000313" key="3">
    <source>
        <dbReference type="Proteomes" id="UP000179807"/>
    </source>
</evidence>
<dbReference type="PROSITE" id="PS50195">
    <property type="entry name" value="PX"/>
    <property type="match status" value="1"/>
</dbReference>
<proteinExistence type="predicted"/>
<gene>
    <name evidence="2" type="ORF">TRFO_32876</name>
</gene>
<dbReference type="RefSeq" id="XP_068353565.1">
    <property type="nucleotide sequence ID" value="XM_068508743.1"/>
</dbReference>
<evidence type="ECO:0000259" key="1">
    <source>
        <dbReference type="PROSITE" id="PS50195"/>
    </source>
</evidence>
<sequence>MFLKIFSIIQFSEISNYILFLKNKRATPMNKIPIALLPINKGALLEKCRCKPAFYISIENSYLEKNEKVVFYDIEVGIQFGTDILLKKITRRYSQMDRFNRLIKKSIPRNTRIEKIPPKKWFGNRTPDFIRQRTKGLQTYFAGLADIPQIVSLECFQVFFDIDSLAEGNKKSATAEKTRRYLNIM</sequence>
<feature type="domain" description="PX" evidence="1">
    <location>
        <begin position="50"/>
        <end position="167"/>
    </location>
</feature>
<dbReference type="Proteomes" id="UP000179807">
    <property type="component" value="Unassembled WGS sequence"/>
</dbReference>
<dbReference type="VEuPathDB" id="TrichDB:TRFO_32876"/>
<dbReference type="InterPro" id="IPR001683">
    <property type="entry name" value="PX_dom"/>
</dbReference>
<dbReference type="GO" id="GO:0035091">
    <property type="term" value="F:phosphatidylinositol binding"/>
    <property type="evidence" value="ECO:0007669"/>
    <property type="project" value="InterPro"/>
</dbReference>
<protein>
    <submittedName>
        <fullName evidence="2">PX domain containing protein</fullName>
    </submittedName>
</protein>
<dbReference type="OrthoDB" id="297891at2759"/>
<dbReference type="CDD" id="cd06093">
    <property type="entry name" value="PX_domain"/>
    <property type="match status" value="1"/>
</dbReference>
<reference evidence="2" key="1">
    <citation type="submission" date="2016-10" db="EMBL/GenBank/DDBJ databases">
        <authorList>
            <person name="Benchimol M."/>
            <person name="Almeida L.G."/>
            <person name="Vasconcelos A.T."/>
            <person name="Perreira-Neves A."/>
            <person name="Rosa I.A."/>
            <person name="Tasca T."/>
            <person name="Bogo M.R."/>
            <person name="de Souza W."/>
        </authorList>
    </citation>
    <scope>NUCLEOTIDE SEQUENCE [LARGE SCALE GENOMIC DNA]</scope>
    <source>
        <strain evidence="2">K</strain>
    </source>
</reference>
<dbReference type="Pfam" id="PF00787">
    <property type="entry name" value="PX"/>
    <property type="match status" value="1"/>
</dbReference>
<dbReference type="Gene3D" id="3.30.1520.10">
    <property type="entry name" value="Phox-like domain"/>
    <property type="match status" value="1"/>
</dbReference>
<comment type="caution">
    <text evidence="2">The sequence shown here is derived from an EMBL/GenBank/DDBJ whole genome shotgun (WGS) entry which is preliminary data.</text>
</comment>
<organism evidence="2 3">
    <name type="scientific">Tritrichomonas foetus</name>
    <dbReference type="NCBI Taxonomy" id="1144522"/>
    <lineage>
        <taxon>Eukaryota</taxon>
        <taxon>Metamonada</taxon>
        <taxon>Parabasalia</taxon>
        <taxon>Tritrichomonadida</taxon>
        <taxon>Tritrichomonadidae</taxon>
        <taxon>Tritrichomonas</taxon>
    </lineage>
</organism>
<dbReference type="AlphaFoldDB" id="A0A1J4JT30"/>
<dbReference type="GeneID" id="94843447"/>
<dbReference type="EMBL" id="MLAK01000955">
    <property type="protein sequence ID" value="OHT00429.1"/>
    <property type="molecule type" value="Genomic_DNA"/>
</dbReference>
<dbReference type="InterPro" id="IPR036871">
    <property type="entry name" value="PX_dom_sf"/>
</dbReference>
<accession>A0A1J4JT30</accession>
<evidence type="ECO:0000313" key="2">
    <source>
        <dbReference type="EMBL" id="OHT00429.1"/>
    </source>
</evidence>
<keyword evidence="3" id="KW-1185">Reference proteome</keyword>
<dbReference type="SMART" id="SM00312">
    <property type="entry name" value="PX"/>
    <property type="match status" value="1"/>
</dbReference>
<name>A0A1J4JT30_9EUKA</name>
<dbReference type="SUPFAM" id="SSF64268">
    <property type="entry name" value="PX domain"/>
    <property type="match status" value="1"/>
</dbReference>